<dbReference type="Gene3D" id="3.40.190.10">
    <property type="entry name" value="Periplasmic binding protein-like II"/>
    <property type="match status" value="2"/>
</dbReference>
<dbReference type="PANTHER" id="PTHR18966">
    <property type="entry name" value="IONOTROPIC GLUTAMATE RECEPTOR"/>
    <property type="match status" value="1"/>
</dbReference>
<feature type="compositionally biased region" description="Polar residues" evidence="1">
    <location>
        <begin position="510"/>
        <end position="538"/>
    </location>
</feature>
<evidence type="ECO:0000313" key="3">
    <source>
        <dbReference type="EMBL" id="GFR79493.1"/>
    </source>
</evidence>
<feature type="compositionally biased region" description="Basic and acidic residues" evidence="1">
    <location>
        <begin position="618"/>
        <end position="633"/>
    </location>
</feature>
<name>A0AAV4G191_9GAST</name>
<feature type="compositionally biased region" description="Polar residues" evidence="1">
    <location>
        <begin position="473"/>
        <end position="482"/>
    </location>
</feature>
<evidence type="ECO:0000256" key="1">
    <source>
        <dbReference type="SAM" id="MobiDB-lite"/>
    </source>
</evidence>
<feature type="transmembrane region" description="Helical" evidence="2">
    <location>
        <begin position="108"/>
        <end position="130"/>
    </location>
</feature>
<feature type="compositionally biased region" description="Polar residues" evidence="1">
    <location>
        <begin position="381"/>
        <end position="402"/>
    </location>
</feature>
<feature type="region of interest" description="Disordered" evidence="1">
    <location>
        <begin position="564"/>
        <end position="604"/>
    </location>
</feature>
<sequence length="793" mass="89356">MGYFPWRGDRREKIDVYMDDMPLLEYALARYDDTCNVRFAGKGFGSDGYAFGLPRFSWLKIPMSNQIRRYTESGYIQELAAKYLSRPRCENFLIGTAKPYGLEHTGGLFIILLSAVVLSVMFLILEHLAYKYLVPWLRRQPIESFWKRESFAFISQRVFRVVRSERLYSQKQAAQEMIKIVKQRDFTRLIQKNELQKRRMPTQKRVKTKAEVFQEITANIVSYHRQMQSASEDPETLDGSDLDEEYLKRVDSGPNDASMDYSTEKDGIQNVAFSAGSSSCSTVGSRRRQGYRANTMLSIDDDDNVVFVEDSVIEEGDEYFWAGPKRKGSSRSFVVPPQASQRSLPRKFSDCPYPPWVRSQHGSHVLSLSSRFRRPSLSSFKASTSPPTSPILFNSGNNQINVSPRHDSGQAPPYANNFSVIFNDDGISLNTPRPLPEGGNVANSGGEVEGPSQPSVITPDLPPETPGRYYYYSPTSSSNQTLSEERREFSPLSSPTTPHTDEEFPGCLETSFTGSMSSLKPGQKATTSSGISTHWNPHQTHRGFESLSPTKVFKQDARLDPVRLSSSDDLARLSPVHENQPRVGSGTSALCSTESGPNSTKFSPATLEHDQLFDYHSLSRQEKRATADRRNGDSKPSSAKDAQNDEEGGRPVKLKRNNSAVFTIQEEPGSRGLQTFGGSQHRRASLDSGQINNSRRSRALGDYFRRNLCLKDNRVKSGLRTPSMSGHHSHLAVDHIDKCTLEALSKEDVLILWKRSEFDLESRLHEVLARNRRLNLAIDYLTRPENTEQTEDV</sequence>
<feature type="region of interest" description="Disordered" evidence="1">
    <location>
        <begin position="429"/>
        <end position="549"/>
    </location>
</feature>
<dbReference type="AlphaFoldDB" id="A0AAV4G191"/>
<reference evidence="3 4" key="1">
    <citation type="journal article" date="2021" name="Elife">
        <title>Chloroplast acquisition without the gene transfer in kleptoplastic sea slugs, Plakobranchus ocellatus.</title>
        <authorList>
            <person name="Maeda T."/>
            <person name="Takahashi S."/>
            <person name="Yoshida T."/>
            <person name="Shimamura S."/>
            <person name="Takaki Y."/>
            <person name="Nagai Y."/>
            <person name="Toyoda A."/>
            <person name="Suzuki Y."/>
            <person name="Arimoto A."/>
            <person name="Ishii H."/>
            <person name="Satoh N."/>
            <person name="Nishiyama T."/>
            <person name="Hasebe M."/>
            <person name="Maruyama T."/>
            <person name="Minagawa J."/>
            <person name="Obokata J."/>
            <person name="Shigenobu S."/>
        </authorList>
    </citation>
    <scope>NUCLEOTIDE SEQUENCE [LARGE SCALE GENOMIC DNA]</scope>
</reference>
<keyword evidence="2" id="KW-0472">Membrane</keyword>
<keyword evidence="4" id="KW-1185">Reference proteome</keyword>
<feature type="region of interest" description="Disordered" evidence="1">
    <location>
        <begin position="618"/>
        <end position="692"/>
    </location>
</feature>
<keyword evidence="2" id="KW-0812">Transmembrane</keyword>
<feature type="compositionally biased region" description="Low complexity" evidence="1">
    <location>
        <begin position="564"/>
        <end position="574"/>
    </location>
</feature>
<dbReference type="InterPro" id="IPR015683">
    <property type="entry name" value="Ionotropic_Glu_rcpt"/>
</dbReference>
<dbReference type="EMBL" id="BMAT01008175">
    <property type="protein sequence ID" value="GFR79493.1"/>
    <property type="molecule type" value="Genomic_DNA"/>
</dbReference>
<accession>A0AAV4G191</accession>
<keyword evidence="3" id="KW-0675">Receptor</keyword>
<dbReference type="SUPFAM" id="SSF53850">
    <property type="entry name" value="Periplasmic binding protein-like II"/>
    <property type="match status" value="1"/>
</dbReference>
<dbReference type="Proteomes" id="UP000762676">
    <property type="component" value="Unassembled WGS sequence"/>
</dbReference>
<feature type="compositionally biased region" description="Polar residues" evidence="1">
    <location>
        <begin position="585"/>
        <end position="603"/>
    </location>
</feature>
<protein>
    <submittedName>
        <fullName evidence="3">Glutamate [NMDA] receptor subunit 3A</fullName>
    </submittedName>
</protein>
<gene>
    <name evidence="3" type="ORF">ElyMa_004022000</name>
</gene>
<proteinExistence type="predicted"/>
<evidence type="ECO:0000256" key="2">
    <source>
        <dbReference type="SAM" id="Phobius"/>
    </source>
</evidence>
<keyword evidence="2" id="KW-1133">Transmembrane helix</keyword>
<comment type="caution">
    <text evidence="3">The sequence shown here is derived from an EMBL/GenBank/DDBJ whole genome shotgun (WGS) entry which is preliminary data.</text>
</comment>
<feature type="region of interest" description="Disordered" evidence="1">
    <location>
        <begin position="377"/>
        <end position="414"/>
    </location>
</feature>
<evidence type="ECO:0000313" key="4">
    <source>
        <dbReference type="Proteomes" id="UP000762676"/>
    </source>
</evidence>
<organism evidence="3 4">
    <name type="scientific">Elysia marginata</name>
    <dbReference type="NCBI Taxonomy" id="1093978"/>
    <lineage>
        <taxon>Eukaryota</taxon>
        <taxon>Metazoa</taxon>
        <taxon>Spiralia</taxon>
        <taxon>Lophotrochozoa</taxon>
        <taxon>Mollusca</taxon>
        <taxon>Gastropoda</taxon>
        <taxon>Heterobranchia</taxon>
        <taxon>Euthyneura</taxon>
        <taxon>Panpulmonata</taxon>
        <taxon>Sacoglossa</taxon>
        <taxon>Placobranchoidea</taxon>
        <taxon>Plakobranchidae</taxon>
        <taxon>Elysia</taxon>
    </lineage>
</organism>